<comment type="caution">
    <text evidence="8">The sequence shown here is derived from an EMBL/GenBank/DDBJ whole genome shotgun (WGS) entry which is preliminary data.</text>
</comment>
<dbReference type="Gene3D" id="3.40.50.2300">
    <property type="match status" value="1"/>
</dbReference>
<dbReference type="InterPro" id="IPR001789">
    <property type="entry name" value="Sig_transdc_resp-reg_receiver"/>
</dbReference>
<dbReference type="Pfam" id="PF00196">
    <property type="entry name" value="GerE"/>
    <property type="match status" value="1"/>
</dbReference>
<gene>
    <name evidence="8" type="ORF">H8B09_01305</name>
</gene>
<dbReference type="PROSITE" id="PS50110">
    <property type="entry name" value="RESPONSE_REGULATORY"/>
    <property type="match status" value="1"/>
</dbReference>
<feature type="modified residue" description="4-aspartylphosphate" evidence="5">
    <location>
        <position position="56"/>
    </location>
</feature>
<dbReference type="Proteomes" id="UP000609346">
    <property type="component" value="Unassembled WGS sequence"/>
</dbReference>
<dbReference type="SMART" id="SM00421">
    <property type="entry name" value="HTH_LUXR"/>
    <property type="match status" value="1"/>
</dbReference>
<protein>
    <submittedName>
        <fullName evidence="8">Response regulator transcription factor</fullName>
    </submittedName>
</protein>
<keyword evidence="4" id="KW-0804">Transcription</keyword>
<accession>A0ABR8MMY6</accession>
<evidence type="ECO:0000259" key="6">
    <source>
        <dbReference type="PROSITE" id="PS50043"/>
    </source>
</evidence>
<evidence type="ECO:0000259" key="7">
    <source>
        <dbReference type="PROSITE" id="PS50110"/>
    </source>
</evidence>
<dbReference type="Pfam" id="PF00072">
    <property type="entry name" value="Response_reg"/>
    <property type="match status" value="1"/>
</dbReference>
<proteinExistence type="predicted"/>
<organism evidence="8 9">
    <name type="scientific">Paenibacillus terricola</name>
    <dbReference type="NCBI Taxonomy" id="2763503"/>
    <lineage>
        <taxon>Bacteria</taxon>
        <taxon>Bacillati</taxon>
        <taxon>Bacillota</taxon>
        <taxon>Bacilli</taxon>
        <taxon>Bacillales</taxon>
        <taxon>Paenibacillaceae</taxon>
        <taxon>Paenibacillus</taxon>
    </lineage>
</organism>
<name>A0ABR8MMY6_9BACL</name>
<keyword evidence="2" id="KW-0805">Transcription regulation</keyword>
<dbReference type="PRINTS" id="PR00038">
    <property type="entry name" value="HTHLUXR"/>
</dbReference>
<dbReference type="SUPFAM" id="SSF46894">
    <property type="entry name" value="C-terminal effector domain of the bipartite response regulators"/>
    <property type="match status" value="1"/>
</dbReference>
<dbReference type="CDD" id="cd06170">
    <property type="entry name" value="LuxR_C_like"/>
    <property type="match status" value="1"/>
</dbReference>
<keyword evidence="9" id="KW-1185">Reference proteome</keyword>
<feature type="domain" description="Response regulatory" evidence="7">
    <location>
        <begin position="5"/>
        <end position="121"/>
    </location>
</feature>
<dbReference type="SUPFAM" id="SSF52172">
    <property type="entry name" value="CheY-like"/>
    <property type="match status" value="1"/>
</dbReference>
<evidence type="ECO:0000313" key="9">
    <source>
        <dbReference type="Proteomes" id="UP000609346"/>
    </source>
</evidence>
<dbReference type="EMBL" id="JACXZA010000001">
    <property type="protein sequence ID" value="MBD3917375.1"/>
    <property type="molecule type" value="Genomic_DNA"/>
</dbReference>
<dbReference type="CDD" id="cd17535">
    <property type="entry name" value="REC_NarL-like"/>
    <property type="match status" value="1"/>
</dbReference>
<keyword evidence="1 5" id="KW-0597">Phosphoprotein</keyword>
<dbReference type="PROSITE" id="PS50043">
    <property type="entry name" value="HTH_LUXR_2"/>
    <property type="match status" value="1"/>
</dbReference>
<dbReference type="InterPro" id="IPR011006">
    <property type="entry name" value="CheY-like_superfamily"/>
</dbReference>
<evidence type="ECO:0000256" key="3">
    <source>
        <dbReference type="ARBA" id="ARBA00023125"/>
    </source>
</evidence>
<reference evidence="8 9" key="1">
    <citation type="submission" date="2020-09" db="EMBL/GenBank/DDBJ databases">
        <title>Paenibacillus sp. strain PR3 16S rRNA gene Genome sequencing and assembly.</title>
        <authorList>
            <person name="Kim J."/>
        </authorList>
    </citation>
    <scope>NUCLEOTIDE SEQUENCE [LARGE SCALE GENOMIC DNA]</scope>
    <source>
        <strain evidence="8 9">PR3</strain>
    </source>
</reference>
<evidence type="ECO:0000256" key="1">
    <source>
        <dbReference type="ARBA" id="ARBA00022553"/>
    </source>
</evidence>
<keyword evidence="3" id="KW-0238">DNA-binding</keyword>
<dbReference type="InterPro" id="IPR000792">
    <property type="entry name" value="Tscrpt_reg_LuxR_C"/>
</dbReference>
<evidence type="ECO:0000313" key="8">
    <source>
        <dbReference type="EMBL" id="MBD3917375.1"/>
    </source>
</evidence>
<evidence type="ECO:0000256" key="4">
    <source>
        <dbReference type="ARBA" id="ARBA00023163"/>
    </source>
</evidence>
<dbReference type="RefSeq" id="WP_191201681.1">
    <property type="nucleotide sequence ID" value="NZ_JACXZA010000001.1"/>
</dbReference>
<dbReference type="PANTHER" id="PTHR43214">
    <property type="entry name" value="TWO-COMPONENT RESPONSE REGULATOR"/>
    <property type="match status" value="1"/>
</dbReference>
<dbReference type="InterPro" id="IPR039420">
    <property type="entry name" value="WalR-like"/>
</dbReference>
<evidence type="ECO:0000256" key="2">
    <source>
        <dbReference type="ARBA" id="ARBA00023015"/>
    </source>
</evidence>
<sequence>MPQIKVLIVDDQELILESLKIVLEMEDDIEVVGLARNGEEAINCCELSQPDIILMDINMPIMDGVVATAKIKPRFPLAKIIILTSYKEVEYVLAALSHGAEGYLLKAIHPKNLVAGIRVVHTGGTLISPEMADKMIKSMLKSGISPTIDTRSSEPELLEHNNEFGLSNREIEVLHKLALGLRNQDIAKALYLSEGTVKNYISNIYSKLNVKGRREAAYKAKETGILDL</sequence>
<feature type="domain" description="HTH luxR-type" evidence="6">
    <location>
        <begin position="159"/>
        <end position="224"/>
    </location>
</feature>
<dbReference type="PROSITE" id="PS00622">
    <property type="entry name" value="HTH_LUXR_1"/>
    <property type="match status" value="1"/>
</dbReference>
<dbReference type="PANTHER" id="PTHR43214:SF24">
    <property type="entry name" value="TRANSCRIPTIONAL REGULATORY PROTEIN NARL-RELATED"/>
    <property type="match status" value="1"/>
</dbReference>
<dbReference type="InterPro" id="IPR058245">
    <property type="entry name" value="NreC/VraR/RcsB-like_REC"/>
</dbReference>
<evidence type="ECO:0000256" key="5">
    <source>
        <dbReference type="PROSITE-ProRule" id="PRU00169"/>
    </source>
</evidence>
<dbReference type="InterPro" id="IPR016032">
    <property type="entry name" value="Sig_transdc_resp-reg_C-effctor"/>
</dbReference>
<dbReference type="SMART" id="SM00448">
    <property type="entry name" value="REC"/>
    <property type="match status" value="1"/>
</dbReference>